<evidence type="ECO:0000313" key="1">
    <source>
        <dbReference type="EMBL" id="GAA3742156.1"/>
    </source>
</evidence>
<accession>A0ABP7FKY3</accession>
<keyword evidence="2" id="KW-1185">Reference proteome</keyword>
<protein>
    <submittedName>
        <fullName evidence="1">Uncharacterized protein</fullName>
    </submittedName>
</protein>
<dbReference type="EMBL" id="BAABEP010000034">
    <property type="protein sequence ID" value="GAA3742156.1"/>
    <property type="molecule type" value="Genomic_DNA"/>
</dbReference>
<comment type="caution">
    <text evidence="1">The sequence shown here is derived from an EMBL/GenBank/DDBJ whole genome shotgun (WGS) entry which is preliminary data.</text>
</comment>
<dbReference type="Proteomes" id="UP001499884">
    <property type="component" value="Unassembled WGS sequence"/>
</dbReference>
<name>A0ABP7FKY3_9ACTN</name>
<organism evidence="1 2">
    <name type="scientific">Streptomyces tremellae</name>
    <dbReference type="NCBI Taxonomy" id="1124239"/>
    <lineage>
        <taxon>Bacteria</taxon>
        <taxon>Bacillati</taxon>
        <taxon>Actinomycetota</taxon>
        <taxon>Actinomycetes</taxon>
        <taxon>Kitasatosporales</taxon>
        <taxon>Streptomycetaceae</taxon>
        <taxon>Streptomyces</taxon>
    </lineage>
</organism>
<reference evidence="2" key="1">
    <citation type="journal article" date="2019" name="Int. J. Syst. Evol. Microbiol.">
        <title>The Global Catalogue of Microorganisms (GCM) 10K type strain sequencing project: providing services to taxonomists for standard genome sequencing and annotation.</title>
        <authorList>
            <consortium name="The Broad Institute Genomics Platform"/>
            <consortium name="The Broad Institute Genome Sequencing Center for Infectious Disease"/>
            <person name="Wu L."/>
            <person name="Ma J."/>
        </authorList>
    </citation>
    <scope>NUCLEOTIDE SEQUENCE [LARGE SCALE GENOMIC DNA]</scope>
    <source>
        <strain evidence="2">JCM 30846</strain>
    </source>
</reference>
<sequence length="79" mass="8190">MMEHMSTHTLTPVHGATATGVGAFPHQSHRVGGALRAVRVFASAAFNVAVLGEYAEEAGVRTRRAVPGPRTAGALPRGD</sequence>
<evidence type="ECO:0000313" key="2">
    <source>
        <dbReference type="Proteomes" id="UP001499884"/>
    </source>
</evidence>
<gene>
    <name evidence="1" type="ORF">GCM10023082_43750</name>
</gene>
<proteinExistence type="predicted"/>